<gene>
    <name evidence="5" type="ORF">H5P27_05335</name>
</gene>
<evidence type="ECO:0000256" key="1">
    <source>
        <dbReference type="ARBA" id="ARBA00023015"/>
    </source>
</evidence>
<dbReference type="Pfam" id="PF02311">
    <property type="entry name" value="AraC_binding"/>
    <property type="match status" value="1"/>
</dbReference>
<dbReference type="SUPFAM" id="SSF46689">
    <property type="entry name" value="Homeodomain-like"/>
    <property type="match status" value="1"/>
</dbReference>
<evidence type="ECO:0000313" key="6">
    <source>
        <dbReference type="Proteomes" id="UP000526501"/>
    </source>
</evidence>
<evidence type="ECO:0000256" key="2">
    <source>
        <dbReference type="ARBA" id="ARBA00023125"/>
    </source>
</evidence>
<evidence type="ECO:0000259" key="4">
    <source>
        <dbReference type="PROSITE" id="PS01124"/>
    </source>
</evidence>
<reference evidence="5 6" key="1">
    <citation type="submission" date="2020-07" db="EMBL/GenBank/DDBJ databases">
        <authorList>
            <person name="Feng X."/>
        </authorList>
    </citation>
    <scope>NUCLEOTIDE SEQUENCE [LARGE SCALE GENOMIC DNA]</scope>
    <source>
        <strain evidence="5 6">JCM23202</strain>
    </source>
</reference>
<organism evidence="5 6">
    <name type="scientific">Pelagicoccus albus</name>
    <dbReference type="NCBI Taxonomy" id="415222"/>
    <lineage>
        <taxon>Bacteria</taxon>
        <taxon>Pseudomonadati</taxon>
        <taxon>Verrucomicrobiota</taxon>
        <taxon>Opitutia</taxon>
        <taxon>Puniceicoccales</taxon>
        <taxon>Pelagicoccaceae</taxon>
        <taxon>Pelagicoccus</taxon>
    </lineage>
</organism>
<dbReference type="InterPro" id="IPR018062">
    <property type="entry name" value="HTH_AraC-typ_CS"/>
</dbReference>
<dbReference type="Gene3D" id="2.60.120.10">
    <property type="entry name" value="Jelly Rolls"/>
    <property type="match status" value="1"/>
</dbReference>
<dbReference type="SMART" id="SM00342">
    <property type="entry name" value="HTH_ARAC"/>
    <property type="match status" value="1"/>
</dbReference>
<dbReference type="AlphaFoldDB" id="A0A7X1B6V3"/>
<dbReference type="PROSITE" id="PS00041">
    <property type="entry name" value="HTH_ARAC_FAMILY_1"/>
    <property type="match status" value="1"/>
</dbReference>
<dbReference type="InterPro" id="IPR014710">
    <property type="entry name" value="RmlC-like_jellyroll"/>
</dbReference>
<name>A0A7X1B6V3_9BACT</name>
<dbReference type="PANTHER" id="PTHR43280">
    <property type="entry name" value="ARAC-FAMILY TRANSCRIPTIONAL REGULATOR"/>
    <property type="match status" value="1"/>
</dbReference>
<dbReference type="GO" id="GO:0043565">
    <property type="term" value="F:sequence-specific DNA binding"/>
    <property type="evidence" value="ECO:0007669"/>
    <property type="project" value="InterPro"/>
</dbReference>
<proteinExistence type="predicted"/>
<dbReference type="InterPro" id="IPR003313">
    <property type="entry name" value="AraC-bd"/>
</dbReference>
<evidence type="ECO:0000313" key="5">
    <source>
        <dbReference type="EMBL" id="MBC2605460.1"/>
    </source>
</evidence>
<feature type="domain" description="HTH araC/xylS-type" evidence="4">
    <location>
        <begin position="187"/>
        <end position="285"/>
    </location>
</feature>
<keyword evidence="2" id="KW-0238">DNA-binding</keyword>
<dbReference type="GO" id="GO:0003700">
    <property type="term" value="F:DNA-binding transcription factor activity"/>
    <property type="evidence" value="ECO:0007669"/>
    <property type="project" value="InterPro"/>
</dbReference>
<dbReference type="InterPro" id="IPR018060">
    <property type="entry name" value="HTH_AraC"/>
</dbReference>
<dbReference type="Proteomes" id="UP000526501">
    <property type="component" value="Unassembled WGS sequence"/>
</dbReference>
<dbReference type="RefSeq" id="WP_185659335.1">
    <property type="nucleotide sequence ID" value="NZ_CAWPOO010000006.1"/>
</dbReference>
<dbReference type="InterPro" id="IPR037923">
    <property type="entry name" value="HTH-like"/>
</dbReference>
<dbReference type="Gene3D" id="1.10.10.60">
    <property type="entry name" value="Homeodomain-like"/>
    <property type="match status" value="1"/>
</dbReference>
<dbReference type="PRINTS" id="PR00032">
    <property type="entry name" value="HTHARAC"/>
</dbReference>
<protein>
    <submittedName>
        <fullName evidence="5">AraC family transcriptional regulator</fullName>
    </submittedName>
</protein>
<dbReference type="InterPro" id="IPR020449">
    <property type="entry name" value="Tscrpt_reg_AraC-type_HTH"/>
</dbReference>
<keyword evidence="6" id="KW-1185">Reference proteome</keyword>
<keyword evidence="1" id="KW-0805">Transcription regulation</keyword>
<accession>A0A7X1B6V3</accession>
<dbReference type="PROSITE" id="PS01124">
    <property type="entry name" value="HTH_ARAC_FAMILY_2"/>
    <property type="match status" value="1"/>
</dbReference>
<dbReference type="SUPFAM" id="SSF51215">
    <property type="entry name" value="Regulatory protein AraC"/>
    <property type="match status" value="1"/>
</dbReference>
<keyword evidence="3" id="KW-0804">Transcription</keyword>
<dbReference type="InterPro" id="IPR009057">
    <property type="entry name" value="Homeodomain-like_sf"/>
</dbReference>
<dbReference type="PANTHER" id="PTHR43280:SF31">
    <property type="entry name" value="TRANSCRIPTIONAL REGULATORY PROTEIN"/>
    <property type="match status" value="1"/>
</dbReference>
<comment type="caution">
    <text evidence="5">The sequence shown here is derived from an EMBL/GenBank/DDBJ whole genome shotgun (WGS) entry which is preliminary data.</text>
</comment>
<dbReference type="EMBL" id="JACHVC010000006">
    <property type="protein sequence ID" value="MBC2605460.1"/>
    <property type="molecule type" value="Genomic_DNA"/>
</dbReference>
<dbReference type="Pfam" id="PF12833">
    <property type="entry name" value="HTH_18"/>
    <property type="match status" value="1"/>
</dbReference>
<evidence type="ECO:0000256" key="3">
    <source>
        <dbReference type="ARBA" id="ARBA00023163"/>
    </source>
</evidence>
<sequence length="293" mass="32971">MDPTLPSFISRQVLDSAYFFLNLDPKSEDSFGVSCGGFEKCSPDYKVSRSEFSFVGIEYVVSGRAKVTIGERSFDLRPGSLFGYLPNSPLTIENRGVYPLTKYFVDIHGEDAISLFRKSPLGSLHALEFSGVRWVEETFRQMVKFGSRGGARAQRSCDLLAELLLLQVEETELEKQEGASAAYLSYRKCKEALVEGFARYNSIAELADEVSLDQAYIARLFSRYDDDSPYRLLIRLKMNHAARLLFRENMLVKNAAEAVGFVDSAHFSRVFKKTYGVSPANFPKSVRGTFSEK</sequence>